<evidence type="ECO:0000313" key="3">
    <source>
        <dbReference type="Proteomes" id="UP000246410"/>
    </source>
</evidence>
<feature type="chain" id="PRO_5016401138" description="Chlorophyllase-like protein" evidence="1">
    <location>
        <begin position="40"/>
        <end position="327"/>
    </location>
</feature>
<accession>A0A317P0W6</accession>
<evidence type="ECO:0000256" key="1">
    <source>
        <dbReference type="SAM" id="SignalP"/>
    </source>
</evidence>
<dbReference type="InterPro" id="IPR029058">
    <property type="entry name" value="AB_hydrolase_fold"/>
</dbReference>
<reference evidence="2 3" key="1">
    <citation type="submission" date="2018-05" db="EMBL/GenBank/DDBJ databases">
        <title>Genomic Encyclopedia of Type Strains, Phase IV (KMG-IV): sequencing the most valuable type-strain genomes for metagenomic binning, comparative biology and taxonomic classification.</title>
        <authorList>
            <person name="Goeker M."/>
        </authorList>
    </citation>
    <scope>NUCLEOTIDE SEQUENCE [LARGE SCALE GENOMIC DNA]</scope>
    <source>
        <strain evidence="2 3">DSM 44717</strain>
    </source>
</reference>
<protein>
    <recommendedName>
        <fullName evidence="4">Chlorophyllase-like protein</fullName>
    </recommendedName>
</protein>
<evidence type="ECO:0008006" key="4">
    <source>
        <dbReference type="Google" id="ProtNLM"/>
    </source>
</evidence>
<dbReference type="Gene3D" id="3.40.50.1820">
    <property type="entry name" value="alpha/beta hydrolase"/>
    <property type="match status" value="1"/>
</dbReference>
<gene>
    <name evidence="2" type="ORF">DFR69_101128</name>
</gene>
<dbReference type="RefSeq" id="WP_110035429.1">
    <property type="nucleotide sequence ID" value="NZ_QGTL01000001.1"/>
</dbReference>
<comment type="caution">
    <text evidence="2">The sequence shown here is derived from an EMBL/GenBank/DDBJ whole genome shotgun (WGS) entry which is preliminary data.</text>
</comment>
<proteinExistence type="predicted"/>
<keyword evidence="1" id="KW-0732">Signal</keyword>
<dbReference type="SUPFAM" id="SSF53474">
    <property type="entry name" value="alpha/beta-Hydrolases"/>
    <property type="match status" value="1"/>
</dbReference>
<organism evidence="2 3">
    <name type="scientific">Nocardia neocaledoniensis</name>
    <dbReference type="NCBI Taxonomy" id="236511"/>
    <lineage>
        <taxon>Bacteria</taxon>
        <taxon>Bacillati</taxon>
        <taxon>Actinomycetota</taxon>
        <taxon>Actinomycetes</taxon>
        <taxon>Mycobacteriales</taxon>
        <taxon>Nocardiaceae</taxon>
        <taxon>Nocardia</taxon>
    </lineage>
</organism>
<feature type="signal peptide" evidence="1">
    <location>
        <begin position="1"/>
        <end position="39"/>
    </location>
</feature>
<sequence length="327" mass="33617">MPKIVLFRSRRGAFVAGRSALSAALAAVALLAVVSPAHADRVSGTIDIPCAADVVHQDADWYLPAGVPRGLVWLQHGFARGGGHLAELATDFAERGYLVFAPSLPFLEVRGCTLQNLGDNTGFLGHVAELFADPAQTLASGLAAAARHGGRETSDLPGDLVFVGHSAGAEAVAYVADHLRRTDPSTWARLRGVVLLDPVPSFLGANIDRALTGLDGSGLPVRTVAAAPSLCNNFGAGTGAVQAHLHGPFVGVRLPHGAHTDAEGASSDLLGTALCGRPDPRDVAALSTLAVGWTDDFIARTTTPAYYPDPRTGTVAAAPSAVPLRGA</sequence>
<evidence type="ECO:0000313" key="2">
    <source>
        <dbReference type="EMBL" id="PWV80792.1"/>
    </source>
</evidence>
<dbReference type="AlphaFoldDB" id="A0A317P0W6"/>
<dbReference type="Proteomes" id="UP000246410">
    <property type="component" value="Unassembled WGS sequence"/>
</dbReference>
<keyword evidence="3" id="KW-1185">Reference proteome</keyword>
<name>A0A317P0W6_9NOCA</name>
<dbReference type="EMBL" id="QGTL01000001">
    <property type="protein sequence ID" value="PWV80792.1"/>
    <property type="molecule type" value="Genomic_DNA"/>
</dbReference>